<proteinExistence type="predicted"/>
<accession>A0A392UUB8</accession>
<evidence type="ECO:0000313" key="1">
    <source>
        <dbReference type="EMBL" id="MCI78491.1"/>
    </source>
</evidence>
<dbReference type="EMBL" id="LXQA010951854">
    <property type="protein sequence ID" value="MCI78491.1"/>
    <property type="molecule type" value="Genomic_DNA"/>
</dbReference>
<sequence length="55" mass="6156">GKAPKGYDVYRDPSYFEHVEREDSDSQGTISVISEATNSVISEATSQKYLRDLKS</sequence>
<dbReference type="AlphaFoldDB" id="A0A392UUB8"/>
<protein>
    <submittedName>
        <fullName evidence="1">Uncharacterized protein</fullName>
    </submittedName>
</protein>
<organism evidence="1 2">
    <name type="scientific">Trifolium medium</name>
    <dbReference type="NCBI Taxonomy" id="97028"/>
    <lineage>
        <taxon>Eukaryota</taxon>
        <taxon>Viridiplantae</taxon>
        <taxon>Streptophyta</taxon>
        <taxon>Embryophyta</taxon>
        <taxon>Tracheophyta</taxon>
        <taxon>Spermatophyta</taxon>
        <taxon>Magnoliopsida</taxon>
        <taxon>eudicotyledons</taxon>
        <taxon>Gunneridae</taxon>
        <taxon>Pentapetalae</taxon>
        <taxon>rosids</taxon>
        <taxon>fabids</taxon>
        <taxon>Fabales</taxon>
        <taxon>Fabaceae</taxon>
        <taxon>Papilionoideae</taxon>
        <taxon>50 kb inversion clade</taxon>
        <taxon>NPAAA clade</taxon>
        <taxon>Hologalegina</taxon>
        <taxon>IRL clade</taxon>
        <taxon>Trifolieae</taxon>
        <taxon>Trifolium</taxon>
    </lineage>
</organism>
<comment type="caution">
    <text evidence="1">The sequence shown here is derived from an EMBL/GenBank/DDBJ whole genome shotgun (WGS) entry which is preliminary data.</text>
</comment>
<keyword evidence="2" id="KW-1185">Reference proteome</keyword>
<dbReference type="Proteomes" id="UP000265520">
    <property type="component" value="Unassembled WGS sequence"/>
</dbReference>
<feature type="non-terminal residue" evidence="1">
    <location>
        <position position="1"/>
    </location>
</feature>
<gene>
    <name evidence="1" type="ORF">A2U01_0099761</name>
</gene>
<name>A0A392UUB8_9FABA</name>
<evidence type="ECO:0000313" key="2">
    <source>
        <dbReference type="Proteomes" id="UP000265520"/>
    </source>
</evidence>
<reference evidence="1 2" key="1">
    <citation type="journal article" date="2018" name="Front. Plant Sci.">
        <title>Red Clover (Trifolium pratense) and Zigzag Clover (T. medium) - A Picture of Genomic Similarities and Differences.</title>
        <authorList>
            <person name="Dluhosova J."/>
            <person name="Istvanek J."/>
            <person name="Nedelnik J."/>
            <person name="Repkova J."/>
        </authorList>
    </citation>
    <scope>NUCLEOTIDE SEQUENCE [LARGE SCALE GENOMIC DNA]</scope>
    <source>
        <strain evidence="2">cv. 10/8</strain>
        <tissue evidence="1">Leaf</tissue>
    </source>
</reference>